<dbReference type="AlphaFoldDB" id="A0A2S4L950"/>
<reference evidence="1 2" key="1">
    <citation type="submission" date="2018-01" db="EMBL/GenBank/DDBJ databases">
        <title>Harnessing the power of phylogenomics to disentangle the directionality and signatures of interkingdom host jumping in the parasitic fungal genus Tolypocladium.</title>
        <authorList>
            <person name="Quandt C.A."/>
            <person name="Patterson W."/>
            <person name="Spatafora J.W."/>
        </authorList>
    </citation>
    <scope>NUCLEOTIDE SEQUENCE [LARGE SCALE GENOMIC DNA]</scope>
    <source>
        <strain evidence="1 2">NRBC 100945</strain>
    </source>
</reference>
<dbReference type="OrthoDB" id="4898871at2759"/>
<organism evidence="1 2">
    <name type="scientific">Tolypocladium paradoxum</name>
    <dbReference type="NCBI Taxonomy" id="94208"/>
    <lineage>
        <taxon>Eukaryota</taxon>
        <taxon>Fungi</taxon>
        <taxon>Dikarya</taxon>
        <taxon>Ascomycota</taxon>
        <taxon>Pezizomycotina</taxon>
        <taxon>Sordariomycetes</taxon>
        <taxon>Hypocreomycetidae</taxon>
        <taxon>Hypocreales</taxon>
        <taxon>Ophiocordycipitaceae</taxon>
        <taxon>Tolypocladium</taxon>
    </lineage>
</organism>
<gene>
    <name evidence="1" type="ORF">TPAR_00831</name>
</gene>
<comment type="caution">
    <text evidence="1">The sequence shown here is derived from an EMBL/GenBank/DDBJ whole genome shotgun (WGS) entry which is preliminary data.</text>
</comment>
<keyword evidence="2" id="KW-1185">Reference proteome</keyword>
<name>A0A2S4L950_9HYPO</name>
<protein>
    <submittedName>
        <fullName evidence="1">Uncharacterized protein</fullName>
    </submittedName>
</protein>
<dbReference type="EMBL" id="PKSG01000084">
    <property type="protein sequence ID" value="POR38962.1"/>
    <property type="molecule type" value="Genomic_DNA"/>
</dbReference>
<dbReference type="STRING" id="94208.A0A2S4L950"/>
<dbReference type="Proteomes" id="UP000237481">
    <property type="component" value="Unassembled WGS sequence"/>
</dbReference>
<accession>A0A2S4L950</accession>
<proteinExistence type="predicted"/>
<sequence>MAMDFLDHLCETWKITSEGTSWEYWRQYKQLYSSINGRFIDRNDAREVLKWHDAYLVPTYELRPPNINGKPVLGPDDLLALLMFNIAYDDGIFPLERHRINLLGLY</sequence>
<evidence type="ECO:0000313" key="2">
    <source>
        <dbReference type="Proteomes" id="UP000237481"/>
    </source>
</evidence>
<evidence type="ECO:0000313" key="1">
    <source>
        <dbReference type="EMBL" id="POR38962.1"/>
    </source>
</evidence>